<dbReference type="EMBL" id="CAGS01000164">
    <property type="protein sequence ID" value="CCF83569.1"/>
    <property type="molecule type" value="Genomic_DNA"/>
</dbReference>
<dbReference type="InterPro" id="IPR003489">
    <property type="entry name" value="RHF/RaiA"/>
</dbReference>
<dbReference type="Gene3D" id="3.30.160.100">
    <property type="entry name" value="Ribosome hibernation promotion factor-like"/>
    <property type="match status" value="1"/>
</dbReference>
<organism evidence="2 3">
    <name type="scientific">Nitrolancea hollandica Lb</name>
    <dbReference type="NCBI Taxonomy" id="1129897"/>
    <lineage>
        <taxon>Bacteria</taxon>
        <taxon>Pseudomonadati</taxon>
        <taxon>Thermomicrobiota</taxon>
        <taxon>Thermomicrobia</taxon>
        <taxon>Sphaerobacterales</taxon>
        <taxon>Sphaerobacterineae</taxon>
        <taxon>Sphaerobacteraceae</taxon>
        <taxon>Nitrolancea</taxon>
    </lineage>
</organism>
<evidence type="ECO:0000313" key="2">
    <source>
        <dbReference type="EMBL" id="CCF83569.1"/>
    </source>
</evidence>
<feature type="compositionally biased region" description="Basic and acidic residues" evidence="1">
    <location>
        <begin position="95"/>
        <end position="106"/>
    </location>
</feature>
<dbReference type="RefSeq" id="WP_008476917.1">
    <property type="nucleotide sequence ID" value="NZ_CAGS01000164.1"/>
</dbReference>
<evidence type="ECO:0008006" key="4">
    <source>
        <dbReference type="Google" id="ProtNLM"/>
    </source>
</evidence>
<dbReference type="InterPro" id="IPR036567">
    <property type="entry name" value="RHF-like"/>
</dbReference>
<sequence>MTLNTQVQVRGFVLNDAEERRIERQLRSLEPRLAESPEPVADLILEWHPDQRTVDTTLRVRLGHLGGHFVSRTSAETADHATRLAVDDIKRQIERHMASLRGEPEFGKVSPPPAPTPESPPTGSEQPENSEAEQADEEPGRLSG</sequence>
<dbReference type="AlphaFoldDB" id="I4EFV7"/>
<dbReference type="SUPFAM" id="SSF69754">
    <property type="entry name" value="Ribosome binding protein Y (YfiA homologue)"/>
    <property type="match status" value="1"/>
</dbReference>
<dbReference type="Proteomes" id="UP000004221">
    <property type="component" value="Unassembled WGS sequence"/>
</dbReference>
<comment type="caution">
    <text evidence="2">The sequence shown here is derived from an EMBL/GenBank/DDBJ whole genome shotgun (WGS) entry which is preliminary data.</text>
</comment>
<evidence type="ECO:0000256" key="1">
    <source>
        <dbReference type="SAM" id="MobiDB-lite"/>
    </source>
</evidence>
<proteinExistence type="predicted"/>
<reference evidence="2 3" key="1">
    <citation type="journal article" date="2012" name="ISME J.">
        <title>Nitrification expanded: discovery, physiology and genomics of a nitrite-oxidizing bacterium from the phylum Chloroflexi.</title>
        <authorList>
            <person name="Sorokin D.Y."/>
            <person name="Lucker S."/>
            <person name="Vejmelkova D."/>
            <person name="Kostrikina N.A."/>
            <person name="Kleerebezem R."/>
            <person name="Rijpstra W.I."/>
            <person name="Damste J.S."/>
            <person name="Le Paslier D."/>
            <person name="Muyzer G."/>
            <person name="Wagner M."/>
            <person name="van Loosdrecht M.C."/>
            <person name="Daims H."/>
        </authorList>
    </citation>
    <scope>NUCLEOTIDE SEQUENCE [LARGE SCALE GENOMIC DNA]</scope>
    <source>
        <strain evidence="3">none</strain>
    </source>
</reference>
<feature type="compositionally biased region" description="Pro residues" evidence="1">
    <location>
        <begin position="110"/>
        <end position="120"/>
    </location>
</feature>
<dbReference type="OrthoDB" id="7596454at2"/>
<accession>I4EFV7</accession>
<gene>
    <name evidence="2" type="ORF">NITHO_2460002</name>
</gene>
<evidence type="ECO:0000313" key="3">
    <source>
        <dbReference type="Proteomes" id="UP000004221"/>
    </source>
</evidence>
<feature type="compositionally biased region" description="Acidic residues" evidence="1">
    <location>
        <begin position="128"/>
        <end position="137"/>
    </location>
</feature>
<keyword evidence="3" id="KW-1185">Reference proteome</keyword>
<protein>
    <recommendedName>
        <fullName evidence="4">Sigma 54 modulation protein/ribosomal protein S30EA</fullName>
    </recommendedName>
</protein>
<name>I4EFV7_9BACT</name>
<feature type="region of interest" description="Disordered" evidence="1">
    <location>
        <begin position="95"/>
        <end position="144"/>
    </location>
</feature>
<dbReference type="Pfam" id="PF02482">
    <property type="entry name" value="Ribosomal_S30AE"/>
    <property type="match status" value="1"/>
</dbReference>